<dbReference type="RefSeq" id="WP_039742839.1">
    <property type="nucleotide sequence ID" value="NZ_JTCM02000049.1"/>
</dbReference>
<sequence length="145" mass="16811">MSGIGIISQEYKSTANLFKNLNDYIILLKKHHFKLQSANKITDQEIITARNYLANILGQIVAQLSDSNGVGENEQNPSQVPPFFIKRLQEQHKGDISWYKNDLEEVQQRLVGNEPLTEKFIGHLDELCEQLDAETTRLYRKLRRR</sequence>
<dbReference type="AlphaFoldDB" id="A0A846HCH7"/>
<comment type="caution">
    <text evidence="1">The sequence shown here is derived from an EMBL/GenBank/DDBJ whole genome shotgun (WGS) entry which is preliminary data.</text>
</comment>
<evidence type="ECO:0000313" key="1">
    <source>
        <dbReference type="EMBL" id="NEU74753.1"/>
    </source>
</evidence>
<accession>A0A846HCH7</accession>
<dbReference type="EMBL" id="JTCM02000049">
    <property type="protein sequence ID" value="NEU74753.1"/>
    <property type="molecule type" value="Genomic_DNA"/>
</dbReference>
<organism evidence="1 2">
    <name type="scientific">Hassallia byssoidea VB512170</name>
    <dbReference type="NCBI Taxonomy" id="1304833"/>
    <lineage>
        <taxon>Bacteria</taxon>
        <taxon>Bacillati</taxon>
        <taxon>Cyanobacteriota</taxon>
        <taxon>Cyanophyceae</taxon>
        <taxon>Nostocales</taxon>
        <taxon>Tolypothrichaceae</taxon>
        <taxon>Hassallia</taxon>
    </lineage>
</organism>
<evidence type="ECO:0000313" key="2">
    <source>
        <dbReference type="Proteomes" id="UP000031549"/>
    </source>
</evidence>
<name>A0A846HCH7_9CYAN</name>
<dbReference type="Proteomes" id="UP000031549">
    <property type="component" value="Unassembled WGS sequence"/>
</dbReference>
<proteinExistence type="predicted"/>
<reference evidence="1 2" key="1">
    <citation type="journal article" date="2015" name="Genome Announc.">
        <title>Draft Genome Sequence of Cyanobacterium Hassallia byssoidea Strain VB512170, Isolated from Monuments in India.</title>
        <authorList>
            <person name="Singh D."/>
            <person name="Chandrababunaidu M.M."/>
            <person name="Panda A."/>
            <person name="Sen D."/>
            <person name="Bhattacharyya S."/>
            <person name="Adhikary S.P."/>
            <person name="Tripathy S."/>
        </authorList>
    </citation>
    <scope>NUCLEOTIDE SEQUENCE [LARGE SCALE GENOMIC DNA]</scope>
    <source>
        <strain evidence="1 2">VB512170</strain>
    </source>
</reference>
<protein>
    <submittedName>
        <fullName evidence="1">Uncharacterized protein</fullName>
    </submittedName>
</protein>
<gene>
    <name evidence="1" type="ORF">PI95_019875</name>
</gene>
<keyword evidence="2" id="KW-1185">Reference proteome</keyword>